<sequence length="319" mass="35884">MSSLLHVQNQEFQSHFPLRPFRISHDLAGDPRLTLPAILELVGKLPGDRIEYNSGKVGISQDPSTTPLVDLTPDEVIARIETAGAWMVLKRIEVEPAYRDLLEDALTSVAKARGHKSVSDAGFSDIQGFLFASSPNSTTPFHLDGEDNFFVQIHGDKQFNVYDNEDRAILSEDLIEHSLTRHRNMTFDPAFENRGMHNSLKPGEGLFVPYLWPHYVQTKESYSISLAITWKSRAVKRRNSLYLANSLLRRRGFPQAAPGMHRVWDETKILAVQMGALAVEPLRKSERLRKSIRALVLGKRANYYYRNGKAAGTAKAEAS</sequence>
<reference evidence="2 3" key="1">
    <citation type="submission" date="2018-09" db="EMBL/GenBank/DDBJ databases">
        <title>Marinorhizobium profundi gen. nov., sp. nov., isolated from a deep-sea sediment sample from the New Britain Trench and proposal of Marinorhizobiaceae fam. nov. in the order Rhizobiales of the class Alphaproteobacteria.</title>
        <authorList>
            <person name="Cao J."/>
        </authorList>
    </citation>
    <scope>NUCLEOTIDE SEQUENCE [LARGE SCALE GENOMIC DNA]</scope>
    <source>
        <strain evidence="2 3">WS11</strain>
    </source>
</reference>
<proteinExistence type="predicted"/>
<dbReference type="RefSeq" id="WP_126010783.1">
    <property type="nucleotide sequence ID" value="NZ_CP032509.1"/>
</dbReference>
<keyword evidence="3" id="KW-1185">Reference proteome</keyword>
<dbReference type="InterPro" id="IPR003347">
    <property type="entry name" value="JmjC_dom"/>
</dbReference>
<feature type="domain" description="JmjC" evidence="1">
    <location>
        <begin position="96"/>
        <end position="247"/>
    </location>
</feature>
<organism evidence="2 3">
    <name type="scientific">Georhizobium profundi</name>
    <dbReference type="NCBI Taxonomy" id="2341112"/>
    <lineage>
        <taxon>Bacteria</taxon>
        <taxon>Pseudomonadati</taxon>
        <taxon>Pseudomonadota</taxon>
        <taxon>Alphaproteobacteria</taxon>
        <taxon>Hyphomicrobiales</taxon>
        <taxon>Rhizobiaceae</taxon>
        <taxon>Georhizobium</taxon>
    </lineage>
</organism>
<dbReference type="AlphaFoldDB" id="A0A3Q8XRL1"/>
<name>A0A3Q8XRL1_9HYPH</name>
<dbReference type="EMBL" id="CP032509">
    <property type="protein sequence ID" value="AZN72456.1"/>
    <property type="molecule type" value="Genomic_DNA"/>
</dbReference>
<dbReference type="SMART" id="SM00558">
    <property type="entry name" value="JmjC"/>
    <property type="match status" value="1"/>
</dbReference>
<dbReference type="InterPro" id="IPR041667">
    <property type="entry name" value="Cupin_8"/>
</dbReference>
<dbReference type="PANTHER" id="PTHR12461:SF105">
    <property type="entry name" value="HYPOXIA-INDUCIBLE FACTOR 1-ALPHA INHIBITOR"/>
    <property type="match status" value="1"/>
</dbReference>
<evidence type="ECO:0000259" key="1">
    <source>
        <dbReference type="PROSITE" id="PS51184"/>
    </source>
</evidence>
<dbReference type="Gene3D" id="2.60.120.650">
    <property type="entry name" value="Cupin"/>
    <property type="match status" value="1"/>
</dbReference>
<evidence type="ECO:0000313" key="3">
    <source>
        <dbReference type="Proteomes" id="UP000268192"/>
    </source>
</evidence>
<dbReference type="KEGG" id="abaw:D5400_15340"/>
<dbReference type="Pfam" id="PF13621">
    <property type="entry name" value="Cupin_8"/>
    <property type="match status" value="1"/>
</dbReference>
<dbReference type="Proteomes" id="UP000268192">
    <property type="component" value="Chromosome"/>
</dbReference>
<evidence type="ECO:0000313" key="2">
    <source>
        <dbReference type="EMBL" id="AZN72456.1"/>
    </source>
</evidence>
<dbReference type="PANTHER" id="PTHR12461">
    <property type="entry name" value="HYPOXIA-INDUCIBLE FACTOR 1 ALPHA INHIBITOR-RELATED"/>
    <property type="match status" value="1"/>
</dbReference>
<accession>A0A3Q8XRL1</accession>
<protein>
    <submittedName>
        <fullName evidence="2">Transcriptional regulator</fullName>
    </submittedName>
</protein>
<dbReference type="SUPFAM" id="SSF51197">
    <property type="entry name" value="Clavaminate synthase-like"/>
    <property type="match status" value="1"/>
</dbReference>
<gene>
    <name evidence="2" type="ORF">D5400_15340</name>
</gene>
<dbReference type="PROSITE" id="PS51184">
    <property type="entry name" value="JMJC"/>
    <property type="match status" value="1"/>
</dbReference>
<dbReference type="OrthoDB" id="3776825at2"/>